<evidence type="ECO:0000256" key="8">
    <source>
        <dbReference type="SAM" id="MobiDB-lite"/>
    </source>
</evidence>
<feature type="chain" id="PRO_5004288935" evidence="9">
    <location>
        <begin position="31"/>
        <end position="893"/>
    </location>
</feature>
<dbReference type="GO" id="GO:0008270">
    <property type="term" value="F:zinc ion binding"/>
    <property type="evidence" value="ECO:0007669"/>
    <property type="project" value="InterPro"/>
</dbReference>
<dbReference type="PROSITE" id="PS50106">
    <property type="entry name" value="PDZ"/>
    <property type="match status" value="1"/>
</dbReference>
<dbReference type="InterPro" id="IPR011990">
    <property type="entry name" value="TPR-like_helical_dom_sf"/>
</dbReference>
<dbReference type="SUPFAM" id="SSF48452">
    <property type="entry name" value="TPR-like"/>
    <property type="match status" value="2"/>
</dbReference>
<keyword evidence="6" id="KW-0862">Zinc</keyword>
<feature type="domain" description="PDZ" evidence="10">
    <location>
        <begin position="223"/>
        <end position="305"/>
    </location>
</feature>
<evidence type="ECO:0000256" key="7">
    <source>
        <dbReference type="PROSITE-ProRule" id="PRU00339"/>
    </source>
</evidence>
<dbReference type="InterPro" id="IPR050498">
    <property type="entry name" value="Ycf3"/>
</dbReference>
<dbReference type="InterPro" id="IPR006026">
    <property type="entry name" value="Peptidase_Metallo"/>
</dbReference>
<dbReference type="Pfam" id="PF13432">
    <property type="entry name" value="TPR_16"/>
    <property type="match status" value="1"/>
</dbReference>
<dbReference type="SUPFAM" id="SSF50156">
    <property type="entry name" value="PDZ domain-like"/>
    <property type="match status" value="1"/>
</dbReference>
<keyword evidence="1" id="KW-0645">Protease</keyword>
<dbReference type="KEGG" id="gvi:gll3042"/>
<evidence type="ECO:0000256" key="5">
    <source>
        <dbReference type="ARBA" id="ARBA00022803"/>
    </source>
</evidence>
<dbReference type="STRING" id="251221.gene:10760547"/>
<evidence type="ECO:0000259" key="10">
    <source>
        <dbReference type="PROSITE" id="PS50106"/>
    </source>
</evidence>
<evidence type="ECO:0000256" key="6">
    <source>
        <dbReference type="ARBA" id="ARBA00022833"/>
    </source>
</evidence>
<dbReference type="SMART" id="SM00028">
    <property type="entry name" value="TPR"/>
    <property type="match status" value="6"/>
</dbReference>
<dbReference type="PANTHER" id="PTHR44858">
    <property type="entry name" value="TETRATRICOPEPTIDE REPEAT PROTEIN 6"/>
    <property type="match status" value="1"/>
</dbReference>
<dbReference type="CDD" id="cd04279">
    <property type="entry name" value="ZnMc_MMP_like_1"/>
    <property type="match status" value="1"/>
</dbReference>
<gene>
    <name evidence="11" type="ordered locus">gll3042</name>
</gene>
<dbReference type="GO" id="GO:0004222">
    <property type="term" value="F:metalloendopeptidase activity"/>
    <property type="evidence" value="ECO:0007669"/>
    <property type="project" value="InterPro"/>
</dbReference>
<dbReference type="EnsemblBacteria" id="BAC90983">
    <property type="protein sequence ID" value="BAC90983"/>
    <property type="gene ID" value="BAC90983"/>
</dbReference>
<sequence length="893" mass="95644">MAMKPKSSFWLIHLLVFGLCLPTAPLTAVAQPAADHQAARLLSRGDVKLQRQDFAGAIEEYSRAIRLDPGHALAYSNRARARLKLGDLQGVIADCTEALRLDPDLAVAYGNRGNARAALGDRTGAAADYSEVIRRDPNNALALHNRALARAALGDTAGALGDLKKAAQLAKAQGDSTLYRSATSRIRQYGTPTVASVRTPKATAVPRSRPVAKSAPTAEPEWQLRVPMEPRPVPLMLGLGIGEGGGPGLAIVNWVASQTRHSGLRTGDRLVALDGRAVDSTADLSAMLRRRRPGEQVALTYRRGGSERTMNLALLDSVVPLEPEEPPRPLGALPVLPPSSRLEAEQIFGWGNVRSVEGPDSEPLVVVGPLASEAVLRERTGALFRRLQPSGVRALAVEVEAPAQPWRAVVSETGVQAQAAQLPWRSAPVTIEAGTYLPVQLDWPADGPPPNEGQDITGRVLYDARDRRGIPLVRAGTAVQGQLVPTAPVGVRLVLASLGANPVAAESEVLPLKEEFELRSGLYGGGDLFNRYFATVYDGQVVGARLREPVVLEGNAPGKPSEATPARTAVVGELLSGNLPGRRDPKQALAFYNQGVRAAAASQWQSAAALWQASLILLPSQPARSALGWVYERMGQELLVRGDAATAAAWLELAVHLRPRSVNASRLLSAAYGRLLAAKASANRSPVQLAYYRHLAARFDLSMGEELGGSGRLFAREPARPTTADYIDSSLVRGQVVRFTRLPIRLYTGGAPEPEMAAAVWRAALKWQTGSGGAVQFMQVEDPLQADIAVVFVAADREGRAGHATFTGLGNRMPMLKVTLGLGHLLGERPGDLPEYVQMLAVHELGHAIGLWGHSDDPEDIMYPEMRGVHEPSGRDLQTLWRLYAMPAGITRP</sequence>
<dbReference type="GO" id="GO:0031012">
    <property type="term" value="C:extracellular matrix"/>
    <property type="evidence" value="ECO:0007669"/>
    <property type="project" value="InterPro"/>
</dbReference>
<keyword evidence="5 7" id="KW-0802">TPR repeat</keyword>
<accession>Q7NCD7</accession>
<dbReference type="HOGENOM" id="CLU_351892_0_0_3"/>
<evidence type="ECO:0000256" key="2">
    <source>
        <dbReference type="ARBA" id="ARBA00022723"/>
    </source>
</evidence>
<evidence type="ECO:0000313" key="12">
    <source>
        <dbReference type="Proteomes" id="UP000000557"/>
    </source>
</evidence>
<dbReference type="eggNOG" id="COG0457">
    <property type="taxonomic scope" value="Bacteria"/>
</dbReference>
<dbReference type="InterPro" id="IPR001478">
    <property type="entry name" value="PDZ"/>
</dbReference>
<dbReference type="InterPro" id="IPR024079">
    <property type="entry name" value="MetalloPept_cat_dom_sf"/>
</dbReference>
<keyword evidence="3" id="KW-0677">Repeat</keyword>
<dbReference type="Gene3D" id="1.25.40.10">
    <property type="entry name" value="Tetratricopeptide repeat domain"/>
    <property type="match status" value="3"/>
</dbReference>
<dbReference type="PROSITE" id="PS50005">
    <property type="entry name" value="TPR"/>
    <property type="match status" value="2"/>
</dbReference>
<dbReference type="Pfam" id="PF13414">
    <property type="entry name" value="TPR_11"/>
    <property type="match status" value="1"/>
</dbReference>
<dbReference type="PATRIC" id="fig|251221.4.peg.3072"/>
<reference evidence="11 12" key="1">
    <citation type="journal article" date="2003" name="DNA Res.">
        <title>Complete genome structure of Gloeobacter violaceus PCC 7421, a cyanobacterium that lacks thylakoids.</title>
        <authorList>
            <person name="Nakamura Y."/>
            <person name="Kaneko T."/>
            <person name="Sato S."/>
            <person name="Mimuro M."/>
            <person name="Miyashita H."/>
            <person name="Tsuchiya T."/>
            <person name="Sasamoto S."/>
            <person name="Watanabe A."/>
            <person name="Kawashima K."/>
            <person name="Kishida Y."/>
            <person name="Kiyokawa C."/>
            <person name="Kohara M."/>
            <person name="Matsumoto M."/>
            <person name="Matsuno A."/>
            <person name="Nakazaki N."/>
            <person name="Shimpo S."/>
            <person name="Takeuchi C."/>
            <person name="Yamada M."/>
            <person name="Tabata S."/>
        </authorList>
    </citation>
    <scope>NUCLEOTIDE SEQUENCE [LARGE SCALE GENOMIC DNA]</scope>
    <source>
        <strain evidence="12">ATCC 29082 / PCC 7421</strain>
    </source>
</reference>
<protein>
    <submittedName>
        <fullName evidence="11">Gll3042 protein</fullName>
    </submittedName>
</protein>
<organism evidence="11 12">
    <name type="scientific">Gloeobacter violaceus (strain ATCC 29082 / PCC 7421)</name>
    <dbReference type="NCBI Taxonomy" id="251221"/>
    <lineage>
        <taxon>Bacteria</taxon>
        <taxon>Bacillati</taxon>
        <taxon>Cyanobacteriota</taxon>
        <taxon>Cyanophyceae</taxon>
        <taxon>Gloeobacterales</taxon>
        <taxon>Gloeobacteraceae</taxon>
        <taxon>Gloeobacter</taxon>
    </lineage>
</organism>
<feature type="signal peptide" evidence="9">
    <location>
        <begin position="1"/>
        <end position="30"/>
    </location>
</feature>
<dbReference type="Gene3D" id="2.30.42.10">
    <property type="match status" value="1"/>
</dbReference>
<keyword evidence="4" id="KW-0378">Hydrolase</keyword>
<evidence type="ECO:0000256" key="9">
    <source>
        <dbReference type="SAM" id="SignalP"/>
    </source>
</evidence>
<name>Q7NCD7_GLOVI</name>
<reference evidence="11 12" key="2">
    <citation type="journal article" date="2003" name="DNA Res.">
        <title>Complete genome structure of Gloeobacter violaceus PCC 7421, a cyanobacterium that lacks thylakoids (supplement).</title>
        <authorList>
            <person name="Nakamura Y."/>
            <person name="Kaneko T."/>
            <person name="Sato S."/>
            <person name="Mimuro M."/>
            <person name="Miyashita H."/>
            <person name="Tsuchiya T."/>
            <person name="Sasamoto S."/>
            <person name="Watanabe A."/>
            <person name="Kawashima K."/>
            <person name="Kishida Y."/>
            <person name="Kiyokawa C."/>
            <person name="Kohara M."/>
            <person name="Matsumoto M."/>
            <person name="Matsuno A."/>
            <person name="Nakazaki N."/>
            <person name="Shimpo S."/>
            <person name="Takeuchi C."/>
            <person name="Yamada M."/>
            <person name="Tabata S."/>
        </authorList>
    </citation>
    <scope>NUCLEOTIDE SEQUENCE [LARGE SCALE GENOMIC DNA]</scope>
    <source>
        <strain evidence="12">ATCC 29082 / PCC 7421</strain>
    </source>
</reference>
<dbReference type="Pfam" id="PF13180">
    <property type="entry name" value="PDZ_2"/>
    <property type="match status" value="1"/>
</dbReference>
<feature type="repeat" description="TPR" evidence="7">
    <location>
        <begin position="106"/>
        <end position="139"/>
    </location>
</feature>
<keyword evidence="2" id="KW-0479">Metal-binding</keyword>
<dbReference type="GO" id="GO:0009279">
    <property type="term" value="C:cell outer membrane"/>
    <property type="evidence" value="ECO:0000318"/>
    <property type="project" value="GO_Central"/>
</dbReference>
<evidence type="ECO:0000256" key="4">
    <source>
        <dbReference type="ARBA" id="ARBA00022801"/>
    </source>
</evidence>
<dbReference type="SUPFAM" id="SSF55486">
    <property type="entry name" value="Metalloproteases ('zincins'), catalytic domain"/>
    <property type="match status" value="1"/>
</dbReference>
<dbReference type="Proteomes" id="UP000000557">
    <property type="component" value="Chromosome"/>
</dbReference>
<evidence type="ECO:0000313" key="11">
    <source>
        <dbReference type="EMBL" id="BAC90983.1"/>
    </source>
</evidence>
<dbReference type="InterPro" id="IPR019734">
    <property type="entry name" value="TPR_rpt"/>
</dbReference>
<feature type="repeat" description="TPR" evidence="7">
    <location>
        <begin position="38"/>
        <end position="71"/>
    </location>
</feature>
<dbReference type="Pfam" id="PF00413">
    <property type="entry name" value="Peptidase_M10"/>
    <property type="match status" value="1"/>
</dbReference>
<dbReference type="eggNOG" id="COG0265">
    <property type="taxonomic scope" value="Bacteria"/>
</dbReference>
<dbReference type="EMBL" id="BA000045">
    <property type="protein sequence ID" value="BAC90983.1"/>
    <property type="molecule type" value="Genomic_DNA"/>
</dbReference>
<dbReference type="InParanoid" id="Q7NCD7"/>
<dbReference type="PANTHER" id="PTHR44858:SF1">
    <property type="entry name" value="UDP-N-ACETYLGLUCOSAMINE--PEPTIDE N-ACETYLGLUCOSAMINYLTRANSFERASE SPINDLY-RELATED"/>
    <property type="match status" value="1"/>
</dbReference>
<dbReference type="Gene3D" id="3.40.390.10">
    <property type="entry name" value="Collagenase (Catalytic Domain)"/>
    <property type="match status" value="1"/>
</dbReference>
<feature type="region of interest" description="Disordered" evidence="8">
    <location>
        <begin position="199"/>
        <end position="220"/>
    </location>
</feature>
<evidence type="ECO:0000256" key="1">
    <source>
        <dbReference type="ARBA" id="ARBA00022670"/>
    </source>
</evidence>
<dbReference type="OrthoDB" id="9786975at2"/>
<dbReference type="GO" id="GO:0006508">
    <property type="term" value="P:proteolysis"/>
    <property type="evidence" value="ECO:0007669"/>
    <property type="project" value="UniProtKB-KW"/>
</dbReference>
<dbReference type="AlphaFoldDB" id="Q7NCD7"/>
<dbReference type="GO" id="GO:0046813">
    <property type="term" value="P:receptor-mediated virion attachment to host cell"/>
    <property type="evidence" value="ECO:0000318"/>
    <property type="project" value="GO_Central"/>
</dbReference>
<proteinExistence type="predicted"/>
<keyword evidence="9" id="KW-0732">Signal</keyword>
<dbReference type="InterPro" id="IPR036034">
    <property type="entry name" value="PDZ_sf"/>
</dbReference>
<dbReference type="SMART" id="SM00235">
    <property type="entry name" value="ZnMc"/>
    <property type="match status" value="1"/>
</dbReference>
<keyword evidence="12" id="KW-1185">Reference proteome</keyword>
<evidence type="ECO:0000256" key="3">
    <source>
        <dbReference type="ARBA" id="ARBA00022737"/>
    </source>
</evidence>
<dbReference type="eggNOG" id="COG5549">
    <property type="taxonomic scope" value="Bacteria"/>
</dbReference>
<dbReference type="InterPro" id="IPR001818">
    <property type="entry name" value="Pept_M10_metallopeptidase"/>
</dbReference>